<evidence type="ECO:0000313" key="4">
    <source>
        <dbReference type="Proteomes" id="UP000295083"/>
    </source>
</evidence>
<organism evidence="3 4">
    <name type="scientific">Colletotrichum spinosum</name>
    <dbReference type="NCBI Taxonomy" id="1347390"/>
    <lineage>
        <taxon>Eukaryota</taxon>
        <taxon>Fungi</taxon>
        <taxon>Dikarya</taxon>
        <taxon>Ascomycota</taxon>
        <taxon>Pezizomycotina</taxon>
        <taxon>Sordariomycetes</taxon>
        <taxon>Hypocreomycetidae</taxon>
        <taxon>Glomerellales</taxon>
        <taxon>Glomerellaceae</taxon>
        <taxon>Colletotrichum</taxon>
        <taxon>Colletotrichum orbiculare species complex</taxon>
    </lineage>
</organism>
<dbReference type="InterPro" id="IPR054464">
    <property type="entry name" value="ULD_fung"/>
</dbReference>
<evidence type="ECO:0000259" key="2">
    <source>
        <dbReference type="Pfam" id="PF22893"/>
    </source>
</evidence>
<evidence type="ECO:0000256" key="1">
    <source>
        <dbReference type="SAM" id="MobiDB-lite"/>
    </source>
</evidence>
<feature type="region of interest" description="Disordered" evidence="1">
    <location>
        <begin position="250"/>
        <end position="293"/>
    </location>
</feature>
<protein>
    <recommendedName>
        <fullName evidence="2">Ubiquitin-like domain-containing protein</fullName>
    </recommendedName>
</protein>
<feature type="compositionally biased region" description="Pro residues" evidence="1">
    <location>
        <begin position="600"/>
        <end position="610"/>
    </location>
</feature>
<evidence type="ECO:0000313" key="3">
    <source>
        <dbReference type="EMBL" id="TDZ28760.1"/>
    </source>
</evidence>
<dbReference type="EMBL" id="QAPG01000486">
    <property type="protein sequence ID" value="TDZ28760.1"/>
    <property type="molecule type" value="Genomic_DNA"/>
</dbReference>
<keyword evidence="4" id="KW-1185">Reference proteome</keyword>
<sequence length="725" mass="79115">MAESLYGVAPAPDVPGVVNLGFRLANKLIIYRMGVKDADEDFYSLGDLIFRTASVLAQLWETINADKHDTLNVYKEAGRRDIENLATRCGSTYVTIVRGIYRASLAADVVEDGSLETVQVEDLKAARICAIDTNVNWGKAMDAVDATESQLHWLLATLVLHAQVFDVARHQIKFSILCSSPVDIMPAKCFHRRSPRAPGSFDEELATRALASRLLVKRGEAAKTLVEFYERQAELKAKLEARLARKAAKAAEADAKSTTSNDDAASWKSGVTAKDSRPPSVCGDKADEKKTPPPAEVIVEISPPAPQAIPLPAPVEPIDIKILPPKRRMPSKFVEWVQSIFGRSLPPLDHLELEATILHRTGSLHRPIASSGAMGKLPPSRSGLRFESKALLRQLKRVLRADGDAPGDQLLGLDAQLRAAVQNTHLRSQQKDGRVRNLIAVDTHGLPEFVVAYMSVEAAMEPVHLTDPLDRKVVLPYEQIRELKGARLAIHNRFRDVARLWTLVRDGAFEIVNSDGSVITPSAWESTVKPGAVLHMRFSAFNERDGGVVPILNSPTWAEVHIPSRPGGWGGGPPPPPMPRPGMGMMPGPPRPAGWPVPLPPPHIRRPPPVNIVDAAPPAPRRPRPRRRGPPSSVISWLTDSSADEDDGWQMGFEPDFGGEVSRAEHLDGEVWKDLGKVLETWTNAPDTSANTDSGDMPWYDNAASCVARSASAGSSSSWSEIIDD</sequence>
<dbReference type="Pfam" id="PF22893">
    <property type="entry name" value="ULD_2"/>
    <property type="match status" value="1"/>
</dbReference>
<comment type="caution">
    <text evidence="3">The sequence shown here is derived from an EMBL/GenBank/DDBJ whole genome shotgun (WGS) entry which is preliminary data.</text>
</comment>
<dbReference type="Proteomes" id="UP000295083">
    <property type="component" value="Unassembled WGS sequence"/>
</dbReference>
<dbReference type="AlphaFoldDB" id="A0A4R8PWX3"/>
<accession>A0A4R8PWX3</accession>
<name>A0A4R8PWX3_9PEZI</name>
<feature type="domain" description="Ubiquitin-like" evidence="2">
    <location>
        <begin position="460"/>
        <end position="538"/>
    </location>
</feature>
<reference evidence="3 4" key="1">
    <citation type="submission" date="2018-11" db="EMBL/GenBank/DDBJ databases">
        <title>Genome sequence and assembly of Colletotrichum spinosum.</title>
        <authorList>
            <person name="Gan P."/>
            <person name="Shirasu K."/>
        </authorList>
    </citation>
    <scope>NUCLEOTIDE SEQUENCE [LARGE SCALE GENOMIC DNA]</scope>
    <source>
        <strain evidence="3 4">CBS 515.97</strain>
    </source>
</reference>
<feature type="region of interest" description="Disordered" evidence="1">
    <location>
        <begin position="600"/>
        <end position="648"/>
    </location>
</feature>
<gene>
    <name evidence="3" type="ORF">C8035_v008832</name>
</gene>
<proteinExistence type="predicted"/>